<sequence length="236" mass="24378">MSDQYPPGPQQPGYQPGQPGYQPQQGDPTASTPYGNAQPYGQPTPPPASQQPGQPYGQPAPGYGQQPGQPYGQPAPGYGQNPYMYNNQQQGVRPGAATGASVVGIIDGSLGILAGIIGFAGVSALQSLGETLRVGNSIGLAITLGYIQAAGTLITAVALLIGGITFLRGNRYNVLLYAAFAQVALVLLNMVYSLMASSASTSYNGSWIIGVAIGLGLAGSIIYLLFKPESKSWRKS</sequence>
<accession>A0ABX7Y5C8</accession>
<feature type="transmembrane region" description="Helical" evidence="2">
    <location>
        <begin position="174"/>
        <end position="195"/>
    </location>
</feature>
<feature type="transmembrane region" description="Helical" evidence="2">
    <location>
        <begin position="145"/>
        <end position="167"/>
    </location>
</feature>
<dbReference type="EMBL" id="CP072384">
    <property type="protein sequence ID" value="QUC08410.1"/>
    <property type="molecule type" value="Genomic_DNA"/>
</dbReference>
<proteinExistence type="predicted"/>
<keyword evidence="2" id="KW-0472">Membrane</keyword>
<gene>
    <name evidence="3" type="ORF">J5A65_01275</name>
</gene>
<protein>
    <submittedName>
        <fullName evidence="3">Uncharacterized protein</fullName>
    </submittedName>
</protein>
<dbReference type="Proteomes" id="UP000678513">
    <property type="component" value="Chromosome"/>
</dbReference>
<evidence type="ECO:0000256" key="2">
    <source>
        <dbReference type="SAM" id="Phobius"/>
    </source>
</evidence>
<feature type="compositionally biased region" description="Low complexity" evidence="1">
    <location>
        <begin position="11"/>
        <end position="28"/>
    </location>
</feature>
<keyword evidence="2" id="KW-1133">Transmembrane helix</keyword>
<feature type="compositionally biased region" description="Low complexity" evidence="1">
    <location>
        <begin position="50"/>
        <end position="83"/>
    </location>
</feature>
<feature type="transmembrane region" description="Helical" evidence="2">
    <location>
        <begin position="207"/>
        <end position="226"/>
    </location>
</feature>
<organism evidence="3 4">
    <name type="scientific">Arachnia rubra</name>
    <dbReference type="NCBI Taxonomy" id="1547448"/>
    <lineage>
        <taxon>Bacteria</taxon>
        <taxon>Bacillati</taxon>
        <taxon>Actinomycetota</taxon>
        <taxon>Actinomycetes</taxon>
        <taxon>Propionibacteriales</taxon>
        <taxon>Propionibacteriaceae</taxon>
        <taxon>Arachnia</taxon>
    </lineage>
</organism>
<feature type="transmembrane region" description="Helical" evidence="2">
    <location>
        <begin position="102"/>
        <end position="125"/>
    </location>
</feature>
<dbReference type="RefSeq" id="WP_212324278.1">
    <property type="nucleotide sequence ID" value="NZ_AP024463.1"/>
</dbReference>
<feature type="region of interest" description="Disordered" evidence="1">
    <location>
        <begin position="1"/>
        <end position="90"/>
    </location>
</feature>
<keyword evidence="2" id="KW-0812">Transmembrane</keyword>
<name>A0ABX7Y5C8_9ACTN</name>
<reference evidence="3 4" key="1">
    <citation type="submission" date="2021-03" db="EMBL/GenBank/DDBJ databases">
        <title>Human Oral Microbial Genomes.</title>
        <authorList>
            <person name="Johnston C.D."/>
            <person name="Chen T."/>
            <person name="Dewhirst F.E."/>
        </authorList>
    </citation>
    <scope>NUCLEOTIDE SEQUENCE [LARGE SCALE GENOMIC DNA]</scope>
    <source>
        <strain evidence="3 4">DSMZ 100122</strain>
    </source>
</reference>
<evidence type="ECO:0000256" key="1">
    <source>
        <dbReference type="SAM" id="MobiDB-lite"/>
    </source>
</evidence>
<keyword evidence="4" id="KW-1185">Reference proteome</keyword>
<evidence type="ECO:0000313" key="3">
    <source>
        <dbReference type="EMBL" id="QUC08410.1"/>
    </source>
</evidence>
<evidence type="ECO:0000313" key="4">
    <source>
        <dbReference type="Proteomes" id="UP000678513"/>
    </source>
</evidence>
<feature type="compositionally biased region" description="Pro residues" evidence="1">
    <location>
        <begin position="1"/>
        <end position="10"/>
    </location>
</feature>